<protein>
    <submittedName>
        <fullName evidence="1">Uncharacterized protein</fullName>
    </submittedName>
</protein>
<dbReference type="EMBL" id="GGEC01063512">
    <property type="protein sequence ID" value="MBX43996.1"/>
    <property type="molecule type" value="Transcribed_RNA"/>
</dbReference>
<accession>A0A2P2NNE7</accession>
<dbReference type="AlphaFoldDB" id="A0A2P2NNE7"/>
<proteinExistence type="predicted"/>
<sequence length="31" mass="3441">MPLIAFCSTLLSGCPDPRKQAETPCFDSFKH</sequence>
<evidence type="ECO:0000313" key="1">
    <source>
        <dbReference type="EMBL" id="MBX43996.1"/>
    </source>
</evidence>
<organism evidence="1">
    <name type="scientific">Rhizophora mucronata</name>
    <name type="common">Asiatic mangrove</name>
    <dbReference type="NCBI Taxonomy" id="61149"/>
    <lineage>
        <taxon>Eukaryota</taxon>
        <taxon>Viridiplantae</taxon>
        <taxon>Streptophyta</taxon>
        <taxon>Embryophyta</taxon>
        <taxon>Tracheophyta</taxon>
        <taxon>Spermatophyta</taxon>
        <taxon>Magnoliopsida</taxon>
        <taxon>eudicotyledons</taxon>
        <taxon>Gunneridae</taxon>
        <taxon>Pentapetalae</taxon>
        <taxon>rosids</taxon>
        <taxon>fabids</taxon>
        <taxon>Malpighiales</taxon>
        <taxon>Rhizophoraceae</taxon>
        <taxon>Rhizophora</taxon>
    </lineage>
</organism>
<name>A0A2P2NNE7_RHIMU</name>
<reference evidence="1" key="1">
    <citation type="submission" date="2018-02" db="EMBL/GenBank/DDBJ databases">
        <title>Rhizophora mucronata_Transcriptome.</title>
        <authorList>
            <person name="Meera S.P."/>
            <person name="Sreeshan A."/>
            <person name="Augustine A."/>
        </authorList>
    </citation>
    <scope>NUCLEOTIDE SEQUENCE</scope>
    <source>
        <tissue evidence="1">Leaf</tissue>
    </source>
</reference>